<evidence type="ECO:0000256" key="1">
    <source>
        <dbReference type="SAM" id="MobiDB-lite"/>
    </source>
</evidence>
<organism evidence="2 3">
    <name type="scientific">Malus domestica</name>
    <name type="common">Apple</name>
    <name type="synonym">Pyrus malus</name>
    <dbReference type="NCBI Taxonomy" id="3750"/>
    <lineage>
        <taxon>Eukaryota</taxon>
        <taxon>Viridiplantae</taxon>
        <taxon>Streptophyta</taxon>
        <taxon>Embryophyta</taxon>
        <taxon>Tracheophyta</taxon>
        <taxon>Spermatophyta</taxon>
        <taxon>Magnoliopsida</taxon>
        <taxon>eudicotyledons</taxon>
        <taxon>Gunneridae</taxon>
        <taxon>Pentapetalae</taxon>
        <taxon>rosids</taxon>
        <taxon>fabids</taxon>
        <taxon>Rosales</taxon>
        <taxon>Rosaceae</taxon>
        <taxon>Amygdaloideae</taxon>
        <taxon>Maleae</taxon>
        <taxon>Malus</taxon>
    </lineage>
</organism>
<keyword evidence="3" id="KW-1185">Reference proteome</keyword>
<reference evidence="2 3" key="1">
    <citation type="submission" date="2018-10" db="EMBL/GenBank/DDBJ databases">
        <title>A high-quality apple genome assembly.</title>
        <authorList>
            <person name="Hu J."/>
        </authorList>
    </citation>
    <scope>NUCLEOTIDE SEQUENCE [LARGE SCALE GENOMIC DNA]</scope>
    <source>
        <strain evidence="3">cv. HFTH1</strain>
        <tissue evidence="2">Young leaf</tissue>
    </source>
</reference>
<gene>
    <name evidence="2" type="ORF">DVH24_001607</name>
</gene>
<dbReference type="Gramene" id="mRNA:MD12G0080800">
    <property type="protein sequence ID" value="CDS:MD12G0080800.1"/>
    <property type="gene ID" value="MD12G0080800"/>
</dbReference>
<dbReference type="AlphaFoldDB" id="A0A498KY37"/>
<dbReference type="EMBL" id="RDQH01000140">
    <property type="protein sequence ID" value="RXI09863.1"/>
    <property type="molecule type" value="Genomic_DNA"/>
</dbReference>
<dbReference type="Proteomes" id="UP000290289">
    <property type="component" value="Unassembled WGS sequence"/>
</dbReference>
<protein>
    <submittedName>
        <fullName evidence="2">Uncharacterized protein</fullName>
    </submittedName>
</protein>
<comment type="caution">
    <text evidence="2">The sequence shown here is derived from an EMBL/GenBank/DDBJ whole genome shotgun (WGS) entry which is preliminary data.</text>
</comment>
<name>A0A498KY37_MALDO</name>
<feature type="compositionally biased region" description="Gly residues" evidence="1">
    <location>
        <begin position="1"/>
        <end position="17"/>
    </location>
</feature>
<sequence>MSGLLGIDGEGIVGQTGGHAASEIEMEREGERDGDSEREKGILGICKSFPFTQNLCKSVGPTPQRSFPDPLHTANQFLRL</sequence>
<accession>A0A498KY37</accession>
<feature type="region of interest" description="Disordered" evidence="1">
    <location>
        <begin position="1"/>
        <end position="38"/>
    </location>
</feature>
<evidence type="ECO:0000313" key="2">
    <source>
        <dbReference type="EMBL" id="RXI09863.1"/>
    </source>
</evidence>
<evidence type="ECO:0000313" key="3">
    <source>
        <dbReference type="Proteomes" id="UP000290289"/>
    </source>
</evidence>
<proteinExistence type="predicted"/>
<feature type="compositionally biased region" description="Basic and acidic residues" evidence="1">
    <location>
        <begin position="25"/>
        <end position="38"/>
    </location>
</feature>